<dbReference type="EMBL" id="JAGXEW010000218">
    <property type="protein sequence ID" value="KAK1143662.1"/>
    <property type="molecule type" value="Genomic_DNA"/>
</dbReference>
<feature type="binding site" evidence="4">
    <location>
        <begin position="47"/>
        <end position="51"/>
    </location>
    <ligand>
        <name>FAD</name>
        <dbReference type="ChEBI" id="CHEBI:57692"/>
    </ligand>
</feature>
<evidence type="ECO:0000256" key="1">
    <source>
        <dbReference type="ARBA" id="ARBA00005862"/>
    </source>
</evidence>
<dbReference type="Gene3D" id="1.25.40.80">
    <property type="match status" value="1"/>
</dbReference>
<dbReference type="GO" id="GO:0005634">
    <property type="term" value="C:nucleus"/>
    <property type="evidence" value="ECO:0007669"/>
    <property type="project" value="TreeGrafter"/>
</dbReference>
<dbReference type="InterPro" id="IPR036134">
    <property type="entry name" value="Crypto/Photolyase_FAD-like_sf"/>
</dbReference>
<dbReference type="SUPFAM" id="SSF48173">
    <property type="entry name" value="Cryptochrome/photolyase FAD-binding domain"/>
    <property type="match status" value="1"/>
</dbReference>
<comment type="caution">
    <text evidence="7">The sequence shown here is derived from an EMBL/GenBank/DDBJ whole genome shotgun (WGS) entry which is preliminary data.</text>
</comment>
<feature type="binding site" evidence="4">
    <location>
        <begin position="87"/>
        <end position="94"/>
    </location>
    <ligand>
        <name>FAD</name>
        <dbReference type="ChEBI" id="CHEBI:57692"/>
    </ligand>
</feature>
<dbReference type="PANTHER" id="PTHR11455:SF9">
    <property type="entry name" value="CRYPTOCHROME CIRCADIAN CLOCK 5 ISOFORM X1"/>
    <property type="match status" value="1"/>
</dbReference>
<comment type="similarity">
    <text evidence="1">Belongs to the DNA photolyase class-1 family.</text>
</comment>
<dbReference type="GO" id="GO:0071949">
    <property type="term" value="F:FAD binding"/>
    <property type="evidence" value="ECO:0007669"/>
    <property type="project" value="TreeGrafter"/>
</dbReference>
<dbReference type="InterPro" id="IPR002081">
    <property type="entry name" value="Cryptochrome/DNA_photolyase_1"/>
</dbReference>
<dbReference type="GO" id="GO:0043153">
    <property type="term" value="P:entrainment of circadian clock by photoperiod"/>
    <property type="evidence" value="ECO:0007669"/>
    <property type="project" value="TreeGrafter"/>
</dbReference>
<accession>A0AAD8FN27</accession>
<evidence type="ECO:0000256" key="3">
    <source>
        <dbReference type="ARBA" id="ARBA00022827"/>
    </source>
</evidence>
<keyword evidence="8" id="KW-1185">Reference proteome</keyword>
<evidence type="ECO:0000256" key="5">
    <source>
        <dbReference type="PIRSR" id="PIRSR602081-2"/>
    </source>
</evidence>
<protein>
    <submittedName>
        <fullName evidence="7">Cryptochrome-2-like</fullName>
    </submittedName>
</protein>
<evidence type="ECO:0000313" key="8">
    <source>
        <dbReference type="Proteomes" id="UP001230051"/>
    </source>
</evidence>
<dbReference type="GO" id="GO:0003904">
    <property type="term" value="F:deoxyribodipyrimidine photo-lyase activity"/>
    <property type="evidence" value="ECO:0007669"/>
    <property type="project" value="TreeGrafter"/>
</dbReference>
<sequence>MDSEAIEHLYPGEGEALCRLDQHMQRVAWVCNFKKPETEPNTLTPSTTVLSPYMKFGCLSARTLWWRLTDVYRGKQHSEPPVSLHGQLLWREFFNTAGAGIPNFHRMEGNSVCVQVDWDTNEEHLVAWREVRKPVEDRKASYRLPAPEGWIHHLELHAMACFLTRGDLWISWEEGMKVFEDLLLDADWSLNAGNWQWLSTSGFFHQLFRVYSPVAFGKKTRKGTTAGKAKR</sequence>
<dbReference type="Gene3D" id="1.10.579.10">
    <property type="entry name" value="DNA Cyclobutane Dipyrimidine Photolyase, subunit A, domain 3"/>
    <property type="match status" value="1"/>
</dbReference>
<proteinExistence type="inferred from homology"/>
<feature type="site" description="Electron transfer via tryptophanyl radical" evidence="5">
    <location>
        <position position="118"/>
    </location>
</feature>
<name>A0AAD8FN27_ACIOX</name>
<gene>
    <name evidence="7" type="primary">CRY1</name>
    <name evidence="7" type="ORF">AOXY_G36670</name>
</gene>
<dbReference type="Pfam" id="PF03441">
    <property type="entry name" value="FAD_binding_7"/>
    <property type="match status" value="1"/>
</dbReference>
<dbReference type="AlphaFoldDB" id="A0AAD8FN27"/>
<dbReference type="Proteomes" id="UP001230051">
    <property type="component" value="Unassembled WGS sequence"/>
</dbReference>
<dbReference type="GO" id="GO:0003677">
    <property type="term" value="F:DNA binding"/>
    <property type="evidence" value="ECO:0007669"/>
    <property type="project" value="TreeGrafter"/>
</dbReference>
<evidence type="ECO:0000259" key="6">
    <source>
        <dbReference type="Pfam" id="PF03441"/>
    </source>
</evidence>
<feature type="domain" description="Cryptochrome/DNA photolyase FAD-binding" evidence="6">
    <location>
        <begin position="86"/>
        <end position="220"/>
    </location>
</feature>
<evidence type="ECO:0000256" key="4">
    <source>
        <dbReference type="PIRSR" id="PIRSR602081-1"/>
    </source>
</evidence>
<organism evidence="7 8">
    <name type="scientific">Acipenser oxyrinchus oxyrinchus</name>
    <dbReference type="NCBI Taxonomy" id="40147"/>
    <lineage>
        <taxon>Eukaryota</taxon>
        <taxon>Metazoa</taxon>
        <taxon>Chordata</taxon>
        <taxon>Craniata</taxon>
        <taxon>Vertebrata</taxon>
        <taxon>Euteleostomi</taxon>
        <taxon>Actinopterygii</taxon>
        <taxon>Chondrostei</taxon>
        <taxon>Acipenseriformes</taxon>
        <taxon>Acipenseridae</taxon>
        <taxon>Acipenser</taxon>
    </lineage>
</organism>
<evidence type="ECO:0000313" key="7">
    <source>
        <dbReference type="EMBL" id="KAK1143662.1"/>
    </source>
</evidence>
<reference evidence="7" key="1">
    <citation type="submission" date="2022-02" db="EMBL/GenBank/DDBJ databases">
        <title>Atlantic sturgeon de novo genome assembly.</title>
        <authorList>
            <person name="Stock M."/>
            <person name="Klopp C."/>
            <person name="Guiguen Y."/>
            <person name="Cabau C."/>
            <person name="Parinello H."/>
            <person name="Santidrian Yebra-Pimentel E."/>
            <person name="Kuhl H."/>
            <person name="Dirks R.P."/>
            <person name="Guessner J."/>
            <person name="Wuertz S."/>
            <person name="Du K."/>
            <person name="Schartl M."/>
        </authorList>
    </citation>
    <scope>NUCLEOTIDE SEQUENCE</scope>
    <source>
        <strain evidence="7">STURGEONOMICS-FGT-2020</strain>
        <tissue evidence="7">Whole blood</tissue>
    </source>
</reference>
<dbReference type="InterPro" id="IPR005101">
    <property type="entry name" value="Cryptochr/Photolyase_FAD-bd"/>
</dbReference>
<dbReference type="GO" id="GO:0005737">
    <property type="term" value="C:cytoplasm"/>
    <property type="evidence" value="ECO:0007669"/>
    <property type="project" value="TreeGrafter"/>
</dbReference>
<feature type="site" description="Electron transfer via tryptophanyl radical" evidence="5">
    <location>
        <position position="195"/>
    </location>
</feature>
<keyword evidence="3 4" id="KW-0274">FAD</keyword>
<dbReference type="PANTHER" id="PTHR11455">
    <property type="entry name" value="CRYPTOCHROME"/>
    <property type="match status" value="1"/>
</dbReference>
<dbReference type="GO" id="GO:0032922">
    <property type="term" value="P:circadian regulation of gene expression"/>
    <property type="evidence" value="ECO:0007669"/>
    <property type="project" value="TreeGrafter"/>
</dbReference>
<keyword evidence="2 4" id="KW-0285">Flavoprotein</keyword>
<feature type="binding site" evidence="4">
    <location>
        <begin position="185"/>
        <end position="187"/>
    </location>
    <ligand>
        <name>FAD</name>
        <dbReference type="ChEBI" id="CHEBI:57692"/>
    </ligand>
</feature>
<comment type="cofactor">
    <cofactor evidence="4">
        <name>FAD</name>
        <dbReference type="ChEBI" id="CHEBI:57692"/>
    </cofactor>
    <text evidence="4">Binds 1 FAD per subunit.</text>
</comment>
<evidence type="ECO:0000256" key="2">
    <source>
        <dbReference type="ARBA" id="ARBA00022630"/>
    </source>
</evidence>
<feature type="site" description="Electron transfer via tryptophanyl radical" evidence="5">
    <location>
        <position position="172"/>
    </location>
</feature>